<keyword evidence="3" id="KW-1185">Reference proteome</keyword>
<protein>
    <submittedName>
        <fullName evidence="2">Uncharacterized protein</fullName>
    </submittedName>
</protein>
<accession>A0A848FCA0</accession>
<dbReference type="RefSeq" id="WP_169162010.1">
    <property type="nucleotide sequence ID" value="NZ_JABBFW010000015.1"/>
</dbReference>
<organism evidence="2 3">
    <name type="scientific">Azohydromonas caseinilytica</name>
    <dbReference type="NCBI Taxonomy" id="2728836"/>
    <lineage>
        <taxon>Bacteria</taxon>
        <taxon>Pseudomonadati</taxon>
        <taxon>Pseudomonadota</taxon>
        <taxon>Betaproteobacteria</taxon>
        <taxon>Burkholderiales</taxon>
        <taxon>Sphaerotilaceae</taxon>
        <taxon>Azohydromonas</taxon>
    </lineage>
</organism>
<dbReference type="Proteomes" id="UP000574067">
    <property type="component" value="Unassembled WGS sequence"/>
</dbReference>
<comment type="caution">
    <text evidence="2">The sequence shown here is derived from an EMBL/GenBank/DDBJ whole genome shotgun (WGS) entry which is preliminary data.</text>
</comment>
<dbReference type="AlphaFoldDB" id="A0A848FCA0"/>
<evidence type="ECO:0000313" key="3">
    <source>
        <dbReference type="Proteomes" id="UP000574067"/>
    </source>
</evidence>
<name>A0A848FCA0_9BURK</name>
<feature type="region of interest" description="Disordered" evidence="1">
    <location>
        <begin position="130"/>
        <end position="159"/>
    </location>
</feature>
<dbReference type="EMBL" id="JABBFW010000015">
    <property type="protein sequence ID" value="NML17104.1"/>
    <property type="molecule type" value="Genomic_DNA"/>
</dbReference>
<reference evidence="2 3" key="1">
    <citation type="submission" date="2020-04" db="EMBL/GenBank/DDBJ databases">
        <title>Azohydromonas sp. isolated from soil.</title>
        <authorList>
            <person name="Dahal R.H."/>
        </authorList>
    </citation>
    <scope>NUCLEOTIDE SEQUENCE [LARGE SCALE GENOMIC DNA]</scope>
    <source>
        <strain evidence="2 3">G-1-1-14</strain>
    </source>
</reference>
<evidence type="ECO:0000313" key="2">
    <source>
        <dbReference type="EMBL" id="NML17104.1"/>
    </source>
</evidence>
<evidence type="ECO:0000256" key="1">
    <source>
        <dbReference type="SAM" id="MobiDB-lite"/>
    </source>
</evidence>
<sequence length="159" mass="17541">MAISMSMGANEQRRMADLMPPLQSVRDALAVEALRQKEKLNDPAFTRNQRARALFWASGFESLVYRFDNALHNLARTADSPVSGRIVSEFIDFRRWIFDLAENDSRPEVIVKVVQQVMSDMVNLEGVDGWSDSSGPLAGGAASNTEKLPPNPTGGEDNS</sequence>
<gene>
    <name evidence="2" type="ORF">HHL10_19195</name>
</gene>
<proteinExistence type="predicted"/>